<dbReference type="SMART" id="SM01301">
    <property type="entry name" value="PTPlike_phytase"/>
    <property type="match status" value="3"/>
</dbReference>
<dbReference type="Pfam" id="PF14566">
    <property type="entry name" value="PTPlike_phytase"/>
    <property type="match status" value="3"/>
</dbReference>
<proteinExistence type="predicted"/>
<feature type="compositionally biased region" description="Basic and acidic residues" evidence="1">
    <location>
        <begin position="62"/>
        <end position="75"/>
    </location>
</feature>
<dbReference type="EnsemblFungi" id="MVLG_04380T0">
    <property type="protein sequence ID" value="MVLG_04380T0"/>
    <property type="gene ID" value="MVLG_04380"/>
</dbReference>
<evidence type="ECO:0000313" key="4">
    <source>
        <dbReference type="Proteomes" id="UP000017200"/>
    </source>
</evidence>
<evidence type="ECO:0008006" key="5">
    <source>
        <dbReference type="Google" id="ProtNLM"/>
    </source>
</evidence>
<dbReference type="EMBL" id="GL541690">
    <property type="protein sequence ID" value="KDE05245.1"/>
    <property type="molecule type" value="Genomic_DNA"/>
</dbReference>
<reference evidence="2 4" key="3">
    <citation type="journal article" date="2015" name="BMC Genomics">
        <title>Sex and parasites: genomic and transcriptomic analysis of Microbotryum lychnidis-dioicae, the biotrophic and plant-castrating anther smut fungus.</title>
        <authorList>
            <person name="Perlin M.H."/>
            <person name="Amselem J."/>
            <person name="Fontanillas E."/>
            <person name="Toh S.S."/>
            <person name="Chen Z."/>
            <person name="Goldberg J."/>
            <person name="Duplessis S."/>
            <person name="Henrissat B."/>
            <person name="Young S."/>
            <person name="Zeng Q."/>
            <person name="Aguileta G."/>
            <person name="Petit E."/>
            <person name="Badouin H."/>
            <person name="Andrews J."/>
            <person name="Razeeq D."/>
            <person name="Gabaldon T."/>
            <person name="Quesneville H."/>
            <person name="Giraud T."/>
            <person name="Hood M.E."/>
            <person name="Schultz D.J."/>
            <person name="Cuomo C.A."/>
        </authorList>
    </citation>
    <scope>NUCLEOTIDE SEQUENCE [LARGE SCALE GENOMIC DNA]</scope>
    <source>
        <strain evidence="2">P1A1 Lamole</strain>
        <strain evidence="4">p1A1 Lamole</strain>
    </source>
</reference>
<reference evidence="2" key="2">
    <citation type="submission" date="2010-11" db="EMBL/GenBank/DDBJ databases">
        <authorList>
            <consortium name="The Broad Institute Genome Sequencing Platform"/>
            <person name="Earl A."/>
            <person name="Ward D."/>
            <person name="Feldgarden M."/>
            <person name="Gevers D."/>
            <person name="Butler R."/>
            <person name="Young S.K."/>
            <person name="Zeng Q."/>
            <person name="Gargeya S."/>
            <person name="Fitzgerald M."/>
            <person name="Haas B."/>
            <person name="Abouelleil A."/>
            <person name="Alvarado L."/>
            <person name="Arachchi H.M."/>
            <person name="Berlin A."/>
            <person name="Brown A."/>
            <person name="Chapman S.B."/>
            <person name="Chen Z."/>
            <person name="Dunbar C."/>
            <person name="Freedman E."/>
            <person name="Gearin G."/>
            <person name="Gellesch M."/>
            <person name="Goldberg J."/>
            <person name="Griggs A."/>
            <person name="Gujja S."/>
            <person name="Heilman E."/>
            <person name="Heiman D."/>
            <person name="Howarth C."/>
            <person name="Larson L."/>
            <person name="Lui A."/>
            <person name="MacDonald P.J.P."/>
            <person name="Mehta T."/>
            <person name="Montmayeur A."/>
            <person name="Murphy C."/>
            <person name="Neiman D."/>
            <person name="Pearson M."/>
            <person name="Priest M."/>
            <person name="Roberts A."/>
            <person name="Saif S."/>
            <person name="Shea T."/>
            <person name="Shenoy N."/>
            <person name="Sisk P."/>
            <person name="Stolte C."/>
            <person name="Sykes S."/>
            <person name="White J."/>
            <person name="Yandava C."/>
            <person name="Wortman J."/>
            <person name="Nusbaum C."/>
            <person name="Birren B."/>
        </authorList>
    </citation>
    <scope>NUCLEOTIDE SEQUENCE</scope>
    <source>
        <strain evidence="2">P1A1 Lamole</strain>
    </source>
</reference>
<dbReference type="InterPro" id="IPR029021">
    <property type="entry name" value="Prot-tyrosine_phosphatase-like"/>
</dbReference>
<keyword evidence="4" id="KW-1185">Reference proteome</keyword>
<dbReference type="EMBL" id="AEIJ01000431">
    <property type="status" value="NOT_ANNOTATED_CDS"/>
    <property type="molecule type" value="Genomic_DNA"/>
</dbReference>
<dbReference type="SUPFAM" id="SSF52799">
    <property type="entry name" value="(Phosphotyrosine protein) phosphatases II"/>
    <property type="match status" value="3"/>
</dbReference>
<reference evidence="3" key="4">
    <citation type="submission" date="2015-06" db="UniProtKB">
        <authorList>
            <consortium name="EnsemblFungi"/>
        </authorList>
    </citation>
    <scope>IDENTIFICATION</scope>
</reference>
<organism evidence="2">
    <name type="scientific">Microbotryum lychnidis-dioicae (strain p1A1 Lamole / MvSl-1064)</name>
    <name type="common">Anther smut fungus</name>
    <dbReference type="NCBI Taxonomy" id="683840"/>
    <lineage>
        <taxon>Eukaryota</taxon>
        <taxon>Fungi</taxon>
        <taxon>Dikarya</taxon>
        <taxon>Basidiomycota</taxon>
        <taxon>Pucciniomycotina</taxon>
        <taxon>Microbotryomycetes</taxon>
        <taxon>Microbotryales</taxon>
        <taxon>Microbotryaceae</taxon>
        <taxon>Microbotryum</taxon>
    </lineage>
</organism>
<evidence type="ECO:0000313" key="3">
    <source>
        <dbReference type="EnsemblFungi" id="MVLG_04380T0"/>
    </source>
</evidence>
<dbReference type="Proteomes" id="UP000017200">
    <property type="component" value="Unassembled WGS sequence"/>
</dbReference>
<dbReference type="OMA" id="VIPIWEE"/>
<dbReference type="InterPro" id="IPR050561">
    <property type="entry name" value="PTP"/>
</dbReference>
<dbReference type="InParanoid" id="U5HB18"/>
<evidence type="ECO:0000256" key="1">
    <source>
        <dbReference type="SAM" id="MobiDB-lite"/>
    </source>
</evidence>
<evidence type="ECO:0000313" key="2">
    <source>
        <dbReference type="EMBL" id="KDE05245.1"/>
    </source>
</evidence>
<dbReference type="HOGENOM" id="CLU_002812_0_0_1"/>
<protein>
    <recommendedName>
        <fullName evidence="5">Tyrosine specific protein phosphatases domain-containing protein</fullName>
    </recommendedName>
</protein>
<reference evidence="4" key="1">
    <citation type="submission" date="2010-11" db="EMBL/GenBank/DDBJ databases">
        <title>The genome sequence of Microbotryum violaceum strain p1A1 Lamole.</title>
        <authorList>
            <person name="Cuomo C."/>
            <person name="Perlin M."/>
            <person name="Young S.K."/>
            <person name="Zeng Q."/>
            <person name="Gargeya S."/>
            <person name="Alvarado L."/>
            <person name="Berlin A."/>
            <person name="Chapman S.B."/>
            <person name="Chen Z."/>
            <person name="Freedman E."/>
            <person name="Gellesch M."/>
            <person name="Goldberg J."/>
            <person name="Griggs A."/>
            <person name="Gujja S."/>
            <person name="Heilman E."/>
            <person name="Heiman D."/>
            <person name="Howarth C."/>
            <person name="Mehta T."/>
            <person name="Neiman D."/>
            <person name="Pearson M."/>
            <person name="Roberts A."/>
            <person name="Saif S."/>
            <person name="Shea T."/>
            <person name="Shenoy N."/>
            <person name="Sisk P."/>
            <person name="Stolte C."/>
            <person name="Sykes S."/>
            <person name="White J."/>
            <person name="Yandava C."/>
            <person name="Haas B."/>
            <person name="Nusbaum C."/>
            <person name="Birren B."/>
        </authorList>
    </citation>
    <scope>NUCLEOTIDE SEQUENCE [LARGE SCALE GENOMIC DNA]</scope>
    <source>
        <strain evidence="4">p1A1 Lamole</strain>
    </source>
</reference>
<dbReference type="CDD" id="cd14496">
    <property type="entry name" value="PTP_paladin"/>
    <property type="match status" value="1"/>
</dbReference>
<dbReference type="STRING" id="683840.U5HB18"/>
<gene>
    <name evidence="2" type="ORF">MVLG_04380</name>
</gene>
<feature type="region of interest" description="Disordered" evidence="1">
    <location>
        <begin position="1"/>
        <end position="98"/>
    </location>
</feature>
<dbReference type="OrthoDB" id="66369at2759"/>
<dbReference type="Gene3D" id="3.90.190.10">
    <property type="entry name" value="Protein tyrosine phosphatase superfamily"/>
    <property type="match status" value="3"/>
</dbReference>
<name>U5HB18_USTV1</name>
<accession>U5HB18</accession>
<dbReference type="PANTHER" id="PTHR23339">
    <property type="entry name" value="TYROSINE SPECIFIC PROTEIN PHOSPHATASE AND DUAL SPECIFICITY PROTEIN PHOSPHATASE"/>
    <property type="match status" value="1"/>
</dbReference>
<sequence length="1537" mass="170192">MEGSAPSFSSHERRSSTPNTSLSKPGPRKVRSPFLSASSPRAPPSPVQLAPITSDGVGTAFSDERKQPLSDRTSHPELGSRPSLDHVPSASNAATSDKAGAPALIKPLNLLKLASSVVQSRNGSVLSRGYIVKRDYRPVHDAASPLSATTMSTRPDQIHLTGADSFRGVDDWGVYGLAQPTETGLRTVLSMLRAQDTLVAPTSSGSAAGISSLPHLPVKRKGRHVVWFCTREEPIIYLGSQPFVLRDAAHPTRTYSISDRAENLEEIEKRLKVDILKEAQRYGGVILVQEEVRPLEIVNSWIAADSVRTVREVWEEVIAAGYNLTYHRTPVTADQSPEDGYLDTYTELIRGVPTSSLLVFNCGIGVVRTTFAMTTAILVRRMQRLKEGQYDLIDSPTRPQDVITESGGGLSVTSGGQVQDPKLLGLGKARSLLKERKDQAERDKSLLRLMTVLQTGLATRPAAGGQAAILGLLLAQPQLLENLRTALVGQYDLILSLLSVIDHSQHLKQVVDTVVDRLDFKVNLRESILEHRIRYASLALVDNQRPSASHERMGKALAALERYFFLIAFAAFINDAFSTWSSPVAQNVGGKSSTERRIGAPLKFSMWLKERTEIGKMLARLKKTGQRHFWVFSPIQDLSAIARGEAGQLTLTDHNLQVGGGGQRGDGDLSEKLAHVQRKGNQVVGDEWAQQIVRNRGGIILRPGMILKNDQWRIAAADAPAGDDASSSNADFGSTIRGAINFRRVPNSSLYGLSQPSQDGIVKVLEEVRQGMVDRQAAIVWINLREEPLVYINGTPYVLRQESISLRNVKSYAGISSTRLELLEDRLKSDILSELKLFDGRLLLHSEEGDGSVHPVWEVVQEPFELSVKTLREIFTELQQDDKRRALVGPAFEFMRIPITAERPPHFQDVQEIVEIVARLPVDETAVIVNCQLGRGRSTRAQIIITLVQKWMRSKGQGWPSHGARSTRYSYTVINNLLRTIRSGQEIKAAVDEAIDACRETYDLLDSIEDARQQAEDAKDQPELRNKFVAKGLQSLRSYYFLIIFSSFLSECKAETWNELRSSANSYEAWVQERPVFKTIERELDSVGIEALMPLEKPVGGTEGHALSDEVEAFVAKRSGRILSAFTLLKSDFFSGLQKMSLPERVEGAPNFRRVRLSLETSSDHSRDLTGSVCVDPSTPLVYGSGMPTVEGLRRALDRMGAKEKPIVWTSMREEPVIYVSGGRPHVLRLIDEPLENVITTGVTAATVEAMEVALQLDLRKEAEENDGKILLHDEVPENGNFIVTAVWESVHHNDILTPKEIFALMRQEGFQVDYERLPVTDEQAPLAGVYTRLEQRVISGVNTDADFVFNCQMGRGRTTTGMVAATLVYNILFDDSLASSHLTGSTLLEAPNGANDPDISVTWDGHESDPYISGEYKIVLQLVSLLQYGKLAKKLVDRAIDTCEGVQNLRRAVYDFKLRAEASDEGSKKHRKTFGVAVNYLYRYASLIVFASYLLEKVVEDEDTHGESSMQAGQSFNAWLAERREISSVLSRRSLE</sequence>